<organism evidence="5 6">
    <name type="scientific">Paenibacillus turicensis</name>
    <dbReference type="NCBI Taxonomy" id="160487"/>
    <lineage>
        <taxon>Bacteria</taxon>
        <taxon>Bacillati</taxon>
        <taxon>Bacillota</taxon>
        <taxon>Bacilli</taxon>
        <taxon>Bacillales</taxon>
        <taxon>Paenibacillaceae</taxon>
        <taxon>Paenibacillus</taxon>
    </lineage>
</organism>
<feature type="domain" description="HTH araC/xylS-type" evidence="4">
    <location>
        <begin position="166"/>
        <end position="268"/>
    </location>
</feature>
<keyword evidence="3" id="KW-0804">Transcription</keyword>
<dbReference type="PROSITE" id="PS01124">
    <property type="entry name" value="HTH_ARAC_FAMILY_2"/>
    <property type="match status" value="1"/>
</dbReference>
<dbReference type="SMART" id="SM00342">
    <property type="entry name" value="HTH_ARAC"/>
    <property type="match status" value="1"/>
</dbReference>
<dbReference type="InterPro" id="IPR050204">
    <property type="entry name" value="AraC_XylS_family_regulators"/>
</dbReference>
<accession>A0ABS4FMN3</accession>
<evidence type="ECO:0000313" key="6">
    <source>
        <dbReference type="Proteomes" id="UP001519272"/>
    </source>
</evidence>
<dbReference type="RefSeq" id="WP_210087500.1">
    <property type="nucleotide sequence ID" value="NZ_JAGGKG010000001.1"/>
</dbReference>
<dbReference type="EMBL" id="JAGGKG010000001">
    <property type="protein sequence ID" value="MBP1903847.1"/>
    <property type="molecule type" value="Genomic_DNA"/>
</dbReference>
<proteinExistence type="predicted"/>
<keyword evidence="2" id="KW-0238">DNA-binding</keyword>
<evidence type="ECO:0000256" key="1">
    <source>
        <dbReference type="ARBA" id="ARBA00023015"/>
    </source>
</evidence>
<dbReference type="Pfam" id="PF12833">
    <property type="entry name" value="HTH_18"/>
    <property type="match status" value="1"/>
</dbReference>
<dbReference type="Gene3D" id="1.10.10.60">
    <property type="entry name" value="Homeodomain-like"/>
    <property type="match status" value="1"/>
</dbReference>
<keyword evidence="1" id="KW-0805">Transcription regulation</keyword>
<dbReference type="PANTHER" id="PTHR46796">
    <property type="entry name" value="HTH-TYPE TRANSCRIPTIONAL ACTIVATOR RHAS-RELATED"/>
    <property type="match status" value="1"/>
</dbReference>
<keyword evidence="6" id="KW-1185">Reference proteome</keyword>
<gene>
    <name evidence="5" type="ORF">J2Z32_000459</name>
</gene>
<dbReference type="Proteomes" id="UP001519272">
    <property type="component" value="Unassembled WGS sequence"/>
</dbReference>
<sequence length="271" mass="31231">MTPTHQSKIYQPSQPLLENVVSSYSEARSKGSPLFNGGLIFTEHYVDTNYINQATIIPDGCVHLVICCHPEHPSANLCGNLYQGTEGLFIRQGCNYFSICFLPGYAEHFFKHPIGMFSGQEFPVQDVLPYADILLSRVAEATNFEERITAFESYYIDYIKDELKINPLIQYATERIIESNGNLNIADLSNDCGYSTRYMVKIFEKYVGLSPKLFSRIIRFQHVVQALEVSEYPHILDHIYELGYCDQNHFIKDFKQFSQLTPKNYIHRLRP</sequence>
<dbReference type="InterPro" id="IPR046532">
    <property type="entry name" value="DUF6597"/>
</dbReference>
<protein>
    <submittedName>
        <fullName evidence="5">AraC-like DNA-binding protein</fullName>
    </submittedName>
</protein>
<reference evidence="5 6" key="1">
    <citation type="submission" date="2021-03" db="EMBL/GenBank/DDBJ databases">
        <title>Genomic Encyclopedia of Type Strains, Phase IV (KMG-IV): sequencing the most valuable type-strain genomes for metagenomic binning, comparative biology and taxonomic classification.</title>
        <authorList>
            <person name="Goeker M."/>
        </authorList>
    </citation>
    <scope>NUCLEOTIDE SEQUENCE [LARGE SCALE GENOMIC DNA]</scope>
    <source>
        <strain evidence="5 6">DSM 14349</strain>
    </source>
</reference>
<dbReference type="PANTHER" id="PTHR46796:SF13">
    <property type="entry name" value="HTH-TYPE TRANSCRIPTIONAL ACTIVATOR RHAS"/>
    <property type="match status" value="1"/>
</dbReference>
<name>A0ABS4FMN3_9BACL</name>
<evidence type="ECO:0000256" key="2">
    <source>
        <dbReference type="ARBA" id="ARBA00023125"/>
    </source>
</evidence>
<evidence type="ECO:0000313" key="5">
    <source>
        <dbReference type="EMBL" id="MBP1903847.1"/>
    </source>
</evidence>
<evidence type="ECO:0000256" key="3">
    <source>
        <dbReference type="ARBA" id="ARBA00023163"/>
    </source>
</evidence>
<comment type="caution">
    <text evidence="5">The sequence shown here is derived from an EMBL/GenBank/DDBJ whole genome shotgun (WGS) entry which is preliminary data.</text>
</comment>
<dbReference type="InterPro" id="IPR018060">
    <property type="entry name" value="HTH_AraC"/>
</dbReference>
<dbReference type="Pfam" id="PF20240">
    <property type="entry name" value="DUF6597"/>
    <property type="match status" value="1"/>
</dbReference>
<evidence type="ECO:0000259" key="4">
    <source>
        <dbReference type="PROSITE" id="PS01124"/>
    </source>
</evidence>